<dbReference type="AlphaFoldDB" id="A0A165ZDD4"/>
<dbReference type="EMBL" id="KV417679">
    <property type="protein sequence ID" value="KZP10467.1"/>
    <property type="molecule type" value="Genomic_DNA"/>
</dbReference>
<accession>A0A165ZDD4</accession>
<keyword evidence="2" id="KW-1185">Reference proteome</keyword>
<gene>
    <name evidence="1" type="ORF">FIBSPDRAFT_963074</name>
</gene>
<reference evidence="1 2" key="1">
    <citation type="journal article" date="2016" name="Mol. Biol. Evol.">
        <title>Comparative Genomics of Early-Diverging Mushroom-Forming Fungi Provides Insights into the Origins of Lignocellulose Decay Capabilities.</title>
        <authorList>
            <person name="Nagy L.G."/>
            <person name="Riley R."/>
            <person name="Tritt A."/>
            <person name="Adam C."/>
            <person name="Daum C."/>
            <person name="Floudas D."/>
            <person name="Sun H."/>
            <person name="Yadav J.S."/>
            <person name="Pangilinan J."/>
            <person name="Larsson K.H."/>
            <person name="Matsuura K."/>
            <person name="Barry K."/>
            <person name="Labutti K."/>
            <person name="Kuo R."/>
            <person name="Ohm R.A."/>
            <person name="Bhattacharya S.S."/>
            <person name="Shirouzu T."/>
            <person name="Yoshinaga Y."/>
            <person name="Martin F.M."/>
            <person name="Grigoriev I.V."/>
            <person name="Hibbett D.S."/>
        </authorList>
    </citation>
    <scope>NUCLEOTIDE SEQUENCE [LARGE SCALE GENOMIC DNA]</scope>
    <source>
        <strain evidence="1 2">CBS 109695</strain>
    </source>
</reference>
<name>A0A165ZDD4_9AGAM</name>
<evidence type="ECO:0000313" key="1">
    <source>
        <dbReference type="EMBL" id="KZP10467.1"/>
    </source>
</evidence>
<evidence type="ECO:0000313" key="2">
    <source>
        <dbReference type="Proteomes" id="UP000076532"/>
    </source>
</evidence>
<organism evidence="1 2">
    <name type="scientific">Athelia psychrophila</name>
    <dbReference type="NCBI Taxonomy" id="1759441"/>
    <lineage>
        <taxon>Eukaryota</taxon>
        <taxon>Fungi</taxon>
        <taxon>Dikarya</taxon>
        <taxon>Basidiomycota</taxon>
        <taxon>Agaricomycotina</taxon>
        <taxon>Agaricomycetes</taxon>
        <taxon>Agaricomycetidae</taxon>
        <taxon>Atheliales</taxon>
        <taxon>Atheliaceae</taxon>
        <taxon>Athelia</taxon>
    </lineage>
</organism>
<sequence length="76" mass="8431">MLSLFSSCMWVSQQLTEPAVQNGVSSSSKLFAIVTGGRHDSSQGIRRSKQDVLVLEALRHCHLASDMMADKRYAFD</sequence>
<dbReference type="Proteomes" id="UP000076532">
    <property type="component" value="Unassembled WGS sequence"/>
</dbReference>
<protein>
    <submittedName>
        <fullName evidence="1">Uncharacterized protein</fullName>
    </submittedName>
</protein>
<proteinExistence type="predicted"/>